<dbReference type="SUPFAM" id="SSF53335">
    <property type="entry name" value="S-adenosyl-L-methionine-dependent methyltransferases"/>
    <property type="match status" value="1"/>
</dbReference>
<dbReference type="Gene3D" id="3.40.50.150">
    <property type="entry name" value="Vaccinia Virus protein VP39"/>
    <property type="match status" value="1"/>
</dbReference>
<dbReference type="InterPro" id="IPR029063">
    <property type="entry name" value="SAM-dependent_MTases_sf"/>
</dbReference>
<reference evidence="1 2" key="1">
    <citation type="submission" date="2019-02" db="EMBL/GenBank/DDBJ databases">
        <title>Genome sequencing of the rare red list fungi Hericium alpestre (H. flagellum).</title>
        <authorList>
            <person name="Buettner E."/>
            <person name="Kellner H."/>
        </authorList>
    </citation>
    <scope>NUCLEOTIDE SEQUENCE [LARGE SCALE GENOMIC DNA]</scope>
    <source>
        <strain evidence="1 2">DSM 108284</strain>
    </source>
</reference>
<dbReference type="GO" id="GO:0008757">
    <property type="term" value="F:S-adenosylmethionine-dependent methyltransferase activity"/>
    <property type="evidence" value="ECO:0007669"/>
    <property type="project" value="UniProtKB-ARBA"/>
</dbReference>
<dbReference type="InterPro" id="IPR019410">
    <property type="entry name" value="Methyltransf_16"/>
</dbReference>
<dbReference type="EMBL" id="SFCI01000397">
    <property type="protein sequence ID" value="TFY80064.1"/>
    <property type="molecule type" value="Genomic_DNA"/>
</dbReference>
<dbReference type="STRING" id="135208.A0A4Z0A0S8"/>
<organism evidence="1 2">
    <name type="scientific">Hericium alpestre</name>
    <dbReference type="NCBI Taxonomy" id="135208"/>
    <lineage>
        <taxon>Eukaryota</taxon>
        <taxon>Fungi</taxon>
        <taxon>Dikarya</taxon>
        <taxon>Basidiomycota</taxon>
        <taxon>Agaricomycotina</taxon>
        <taxon>Agaricomycetes</taxon>
        <taxon>Russulales</taxon>
        <taxon>Hericiaceae</taxon>
        <taxon>Hericium</taxon>
    </lineage>
</organism>
<keyword evidence="2" id="KW-1185">Reference proteome</keyword>
<dbReference type="AlphaFoldDB" id="A0A4Z0A0S8"/>
<dbReference type="PANTHER" id="PTHR14614:SF132">
    <property type="entry name" value="PROTEIN-LYSINE METHYLTRANSFERASE C42C1.13"/>
    <property type="match status" value="1"/>
</dbReference>
<name>A0A4Z0A0S8_9AGAM</name>
<evidence type="ECO:0000313" key="1">
    <source>
        <dbReference type="EMBL" id="TFY80064.1"/>
    </source>
</evidence>
<evidence type="ECO:0000313" key="2">
    <source>
        <dbReference type="Proteomes" id="UP000298061"/>
    </source>
</evidence>
<protein>
    <submittedName>
        <fullName evidence="1">Uncharacterized protein</fullName>
    </submittedName>
</protein>
<dbReference type="OrthoDB" id="407325at2759"/>
<accession>A0A4Z0A0S8</accession>
<proteinExistence type="predicted"/>
<comment type="caution">
    <text evidence="1">The sequence shown here is derived from an EMBL/GenBank/DDBJ whole genome shotgun (WGS) entry which is preliminary data.</text>
</comment>
<dbReference type="Proteomes" id="UP000298061">
    <property type="component" value="Unassembled WGS sequence"/>
</dbReference>
<dbReference type="PANTHER" id="PTHR14614">
    <property type="entry name" value="HEPATOCELLULAR CARCINOMA-ASSOCIATED ANTIGEN"/>
    <property type="match status" value="1"/>
</dbReference>
<dbReference type="Pfam" id="PF10294">
    <property type="entry name" value="Methyltransf_16"/>
    <property type="match status" value="1"/>
</dbReference>
<sequence>MATADVLRIPADALLARTLADEEILDLADPLRHLREDIEDPDVVVPFQPRSIQNEITDLVFTVPTAAPSNHNSHDIQYRTPASTIAIQLAVDASPGCGGIAWPAGEQILSSYIAQRGLNSLSGTNVIELGSGTGLVGLVAARLGAHVWITDQMPLVPFMQRNIALNGLSNNVAALELNWHVLSVQQFEITSSN</sequence>
<gene>
    <name evidence="1" type="ORF">EWM64_g3949</name>
</gene>